<dbReference type="InterPro" id="IPR008966">
    <property type="entry name" value="Adhesion_dom_sf"/>
</dbReference>
<reference evidence="3" key="2">
    <citation type="submission" date="2020-05" db="EMBL/GenBank/DDBJ databases">
        <authorList>
            <person name="Delgado-Blas J."/>
        </authorList>
    </citation>
    <scope>NUCLEOTIDE SEQUENCE</scope>
    <source>
        <strain evidence="3">BB1453</strain>
    </source>
</reference>
<dbReference type="Gene3D" id="2.60.40.1090">
    <property type="entry name" value="Fimbrial-type adhesion domain"/>
    <property type="match status" value="1"/>
</dbReference>
<dbReference type="Proteomes" id="UP000834611">
    <property type="component" value="Unassembled WGS sequence"/>
</dbReference>
<evidence type="ECO:0000259" key="2">
    <source>
        <dbReference type="Pfam" id="PF00419"/>
    </source>
</evidence>
<dbReference type="RefSeq" id="WP_094962857.1">
    <property type="nucleotide sequence ID" value="NZ_AP022372.1"/>
</dbReference>
<keyword evidence="1" id="KW-0812">Transmembrane</keyword>
<feature type="transmembrane region" description="Helical" evidence="1">
    <location>
        <begin position="12"/>
        <end position="32"/>
    </location>
</feature>
<dbReference type="GO" id="GO:0009289">
    <property type="term" value="C:pilus"/>
    <property type="evidence" value="ECO:0007669"/>
    <property type="project" value="InterPro"/>
</dbReference>
<dbReference type="AlphaFoldDB" id="A0A264VML1"/>
<keyword evidence="1" id="KW-0472">Membrane</keyword>
<comment type="caution">
    <text evidence="4">The sequence shown here is derived from an EMBL/GenBank/DDBJ whole genome shotgun (WGS) entry which is preliminary data.</text>
</comment>
<accession>A0A264VML1</accession>
<gene>
    <name evidence="4" type="ORF">CHI95_21160</name>
    <name evidence="3" type="ORF">GHA_04522</name>
</gene>
<evidence type="ECO:0000313" key="3">
    <source>
        <dbReference type="EMBL" id="CAB5719267.1"/>
    </source>
</evidence>
<evidence type="ECO:0000313" key="4">
    <source>
        <dbReference type="EMBL" id="OZS72580.1"/>
    </source>
</evidence>
<dbReference type="SUPFAM" id="SSF49401">
    <property type="entry name" value="Bacterial adhesins"/>
    <property type="match status" value="1"/>
</dbReference>
<keyword evidence="1" id="KW-1133">Transmembrane helix</keyword>
<sequence>MEKSISNKIKASILSAIYIVIGMCFFIGRVSALDIEVIGNVSKGTCEVSYESMTVKFDKPLLTPQIKSNVDDETYVKPFSLKYSCTDFNLSDGPAPFKMKITPGIGTLVDNSNKIYPTNNITGAAFVLKNCDENKLNCKVVNLNAGGEISFDVTANSQLENHFEVNVVQLGTTQPIPGELVASVDIVLLQP</sequence>
<dbReference type="EMBL" id="CAHPSF010000021">
    <property type="protein sequence ID" value="CAB5719267.1"/>
    <property type="molecule type" value="Genomic_DNA"/>
</dbReference>
<protein>
    <recommendedName>
        <fullName evidence="2">Fimbrial-type adhesion domain-containing protein</fullName>
    </recommendedName>
</protein>
<dbReference type="Proteomes" id="UP000216001">
    <property type="component" value="Unassembled WGS sequence"/>
</dbReference>
<dbReference type="Pfam" id="PF00419">
    <property type="entry name" value="Fimbrial"/>
    <property type="match status" value="1"/>
</dbReference>
<dbReference type="EMBL" id="NOWC01000034">
    <property type="protein sequence ID" value="OZS72580.1"/>
    <property type="molecule type" value="Genomic_DNA"/>
</dbReference>
<dbReference type="GO" id="GO:0007155">
    <property type="term" value="P:cell adhesion"/>
    <property type="evidence" value="ECO:0007669"/>
    <property type="project" value="InterPro"/>
</dbReference>
<dbReference type="InterPro" id="IPR036937">
    <property type="entry name" value="Adhesion_dom_fimbrial_sf"/>
</dbReference>
<name>A0A264VML1_PRORE</name>
<dbReference type="InterPro" id="IPR000259">
    <property type="entry name" value="Adhesion_dom_fimbrial"/>
</dbReference>
<evidence type="ECO:0000256" key="1">
    <source>
        <dbReference type="SAM" id="Phobius"/>
    </source>
</evidence>
<reference evidence="4 5" key="1">
    <citation type="submission" date="2017-07" db="EMBL/GenBank/DDBJ databases">
        <title>blaIMP-27 on transferable plasmids in Proteus mirabilis and Providencia rettgeri.</title>
        <authorList>
            <person name="Potter R."/>
        </authorList>
    </citation>
    <scope>NUCLEOTIDE SEQUENCE [LARGE SCALE GENOMIC DNA]</scope>
    <source>
        <strain evidence="4 5">PR1</strain>
    </source>
</reference>
<feature type="domain" description="Fimbrial-type adhesion" evidence="2">
    <location>
        <begin position="37"/>
        <end position="188"/>
    </location>
</feature>
<proteinExistence type="predicted"/>
<evidence type="ECO:0000313" key="5">
    <source>
        <dbReference type="Proteomes" id="UP000216001"/>
    </source>
</evidence>
<organism evidence="4 5">
    <name type="scientific">Providencia rettgeri</name>
    <dbReference type="NCBI Taxonomy" id="587"/>
    <lineage>
        <taxon>Bacteria</taxon>
        <taxon>Pseudomonadati</taxon>
        <taxon>Pseudomonadota</taxon>
        <taxon>Gammaproteobacteria</taxon>
        <taxon>Enterobacterales</taxon>
        <taxon>Morganellaceae</taxon>
        <taxon>Providencia</taxon>
    </lineage>
</organism>